<organism evidence="15 16">
    <name type="scientific">Tigriopus californicus</name>
    <name type="common">Marine copepod</name>
    <dbReference type="NCBI Taxonomy" id="6832"/>
    <lineage>
        <taxon>Eukaryota</taxon>
        <taxon>Metazoa</taxon>
        <taxon>Ecdysozoa</taxon>
        <taxon>Arthropoda</taxon>
        <taxon>Crustacea</taxon>
        <taxon>Multicrustacea</taxon>
        <taxon>Hexanauplia</taxon>
        <taxon>Copepoda</taxon>
        <taxon>Harpacticoida</taxon>
        <taxon>Harpacticidae</taxon>
        <taxon>Tigriopus</taxon>
    </lineage>
</organism>
<dbReference type="GO" id="GO:0016020">
    <property type="term" value="C:membrane"/>
    <property type="evidence" value="ECO:0007669"/>
    <property type="project" value="UniProtKB-SubCell"/>
</dbReference>
<feature type="domain" description="RING-CH-type" evidence="14">
    <location>
        <begin position="201"/>
        <end position="270"/>
    </location>
</feature>
<evidence type="ECO:0000256" key="13">
    <source>
        <dbReference type="SAM" id="Phobius"/>
    </source>
</evidence>
<evidence type="ECO:0000256" key="12">
    <source>
        <dbReference type="SAM" id="MobiDB-lite"/>
    </source>
</evidence>
<dbReference type="AlphaFoldDB" id="A0A553N6R2"/>
<proteinExistence type="predicted"/>
<comment type="subcellular location">
    <subcellularLocation>
        <location evidence="1">Membrane</location>
        <topology evidence="1">Multi-pass membrane protein</topology>
    </subcellularLocation>
</comment>
<keyword evidence="2 13" id="KW-0812">Transmembrane</keyword>
<feature type="region of interest" description="Disordered" evidence="12">
    <location>
        <begin position="116"/>
        <end position="139"/>
    </location>
</feature>
<dbReference type="CDD" id="cd16701">
    <property type="entry name" value="RING_CH-C4HC3_MARCH5"/>
    <property type="match status" value="1"/>
</dbReference>
<dbReference type="Proteomes" id="UP000318571">
    <property type="component" value="Chromosome 8"/>
</dbReference>
<comment type="caution">
    <text evidence="15">The sequence shown here is derived from an EMBL/GenBank/DDBJ whole genome shotgun (WGS) entry which is preliminary data.</text>
</comment>
<sequence>MSSPLASGHPPTSLAASTPSHQGIAPLDPSEETSSARECREWQETVYDLLQDIRDPEKPESLSDLDVVRPELIQVRKLGPHLFHASIGFVPTVSHCSLATLIGLYWTMSSTDDDRDGPLTGLPEGDTSFEGQSSLTGGVANTISDFYEDEEEELESESEINDANLLRSMLRESENFDPTHILMRGESGYPPSNRPSNDDDEEDEDEKQCWVCFATENDDLTAVWVHPCRCRGTTKWVHHVCIQRWVDEKQKGNTSATVECPQCGTPYSIQLPPANFFVSLLDTTDKLVQKCCPIVAGGFCVGSLYWTCVTYGAVVLMQTVGHDEGLVLMERTDPLFLLVALPLVPVGLVLGKMARWEEPVRILFTY</sequence>
<evidence type="ECO:0000256" key="2">
    <source>
        <dbReference type="ARBA" id="ARBA00022692"/>
    </source>
</evidence>
<dbReference type="STRING" id="6832.A0A553N6R2"/>
<keyword evidence="3" id="KW-0479">Metal-binding</keyword>
<evidence type="ECO:0000256" key="11">
    <source>
        <dbReference type="ARBA" id="ARBA00043231"/>
    </source>
</evidence>
<reference evidence="15 16" key="1">
    <citation type="journal article" date="2018" name="Nat. Ecol. Evol.">
        <title>Genomic signatures of mitonuclear coevolution across populations of Tigriopus californicus.</title>
        <authorList>
            <person name="Barreto F.S."/>
            <person name="Watson E.T."/>
            <person name="Lima T.G."/>
            <person name="Willett C.S."/>
            <person name="Edmands S."/>
            <person name="Li W."/>
            <person name="Burton R.S."/>
        </authorList>
    </citation>
    <scope>NUCLEOTIDE SEQUENCE [LARGE SCALE GENOMIC DNA]</scope>
    <source>
        <strain evidence="15 16">San Diego</strain>
    </source>
</reference>
<evidence type="ECO:0000256" key="1">
    <source>
        <dbReference type="ARBA" id="ARBA00004141"/>
    </source>
</evidence>
<evidence type="ECO:0000256" key="6">
    <source>
        <dbReference type="ARBA" id="ARBA00022989"/>
    </source>
</evidence>
<feature type="transmembrane region" description="Helical" evidence="13">
    <location>
        <begin position="294"/>
        <end position="314"/>
    </location>
</feature>
<keyword evidence="16" id="KW-1185">Reference proteome</keyword>
<protein>
    <recommendedName>
        <fullName evidence="8">E3 ubiquitin-protein ligase MARCHF5</fullName>
    </recommendedName>
    <alternativeName>
        <fullName evidence="10">Membrane-associated RING finger protein 5</fullName>
    </alternativeName>
    <alternativeName>
        <fullName evidence="9">Membrane-associated RING-CH protein V</fullName>
    </alternativeName>
    <alternativeName>
        <fullName evidence="11">RING-type E3 ubiquitin transferase MARCHF5</fullName>
    </alternativeName>
</protein>
<dbReference type="SMART" id="SM00744">
    <property type="entry name" value="RINGv"/>
    <property type="match status" value="1"/>
</dbReference>
<keyword evidence="6 13" id="KW-1133">Transmembrane helix</keyword>
<dbReference type="Gene3D" id="3.30.300.130">
    <property type="entry name" value="Fe-S cluster assembly (FSCA)"/>
    <property type="match status" value="1"/>
</dbReference>
<dbReference type="SUPFAM" id="SSF117916">
    <property type="entry name" value="Fe-S cluster assembly (FSCA) domain-like"/>
    <property type="match status" value="1"/>
</dbReference>
<evidence type="ECO:0000256" key="8">
    <source>
        <dbReference type="ARBA" id="ARBA00040151"/>
    </source>
</evidence>
<dbReference type="PROSITE" id="PS51292">
    <property type="entry name" value="ZF_RING_CH"/>
    <property type="match status" value="1"/>
</dbReference>
<dbReference type="EMBL" id="VCGU01000459">
    <property type="protein sequence ID" value="TRY61090.1"/>
    <property type="molecule type" value="Genomic_DNA"/>
</dbReference>
<dbReference type="InterPro" id="IPR034904">
    <property type="entry name" value="FSCA_dom_sf"/>
</dbReference>
<dbReference type="InterPro" id="IPR013083">
    <property type="entry name" value="Znf_RING/FYVE/PHD"/>
</dbReference>
<evidence type="ECO:0000256" key="3">
    <source>
        <dbReference type="ARBA" id="ARBA00022723"/>
    </source>
</evidence>
<name>A0A553N6R2_TIGCA</name>
<evidence type="ECO:0000256" key="10">
    <source>
        <dbReference type="ARBA" id="ARBA00043185"/>
    </source>
</evidence>
<dbReference type="GO" id="GO:0008270">
    <property type="term" value="F:zinc ion binding"/>
    <property type="evidence" value="ECO:0007669"/>
    <property type="project" value="UniProtKB-KW"/>
</dbReference>
<gene>
    <name evidence="15" type="ORF">TCAL_01819</name>
</gene>
<dbReference type="Gene3D" id="3.30.40.10">
    <property type="entry name" value="Zinc/RING finger domain, C3HC4 (zinc finger)"/>
    <property type="match status" value="1"/>
</dbReference>
<evidence type="ECO:0000313" key="16">
    <source>
        <dbReference type="Proteomes" id="UP000318571"/>
    </source>
</evidence>
<evidence type="ECO:0000256" key="4">
    <source>
        <dbReference type="ARBA" id="ARBA00022771"/>
    </source>
</evidence>
<accession>A0A553N6R2</accession>
<evidence type="ECO:0000256" key="7">
    <source>
        <dbReference type="ARBA" id="ARBA00023136"/>
    </source>
</evidence>
<evidence type="ECO:0000256" key="5">
    <source>
        <dbReference type="ARBA" id="ARBA00022833"/>
    </source>
</evidence>
<feature type="transmembrane region" description="Helical" evidence="13">
    <location>
        <begin position="334"/>
        <end position="351"/>
    </location>
</feature>
<keyword evidence="4" id="KW-0863">Zinc-finger</keyword>
<keyword evidence="7 13" id="KW-0472">Membrane</keyword>
<feature type="region of interest" description="Disordered" evidence="12">
    <location>
        <begin position="1"/>
        <end position="38"/>
    </location>
</feature>
<dbReference type="Pfam" id="PF12906">
    <property type="entry name" value="RINGv"/>
    <property type="match status" value="1"/>
</dbReference>
<dbReference type="InterPro" id="IPR011016">
    <property type="entry name" value="Znf_RING-CH"/>
</dbReference>
<feature type="region of interest" description="Disordered" evidence="12">
    <location>
        <begin position="181"/>
        <end position="202"/>
    </location>
</feature>
<feature type="compositionally biased region" description="Polar residues" evidence="12">
    <location>
        <begin position="129"/>
        <end position="139"/>
    </location>
</feature>
<keyword evidence="5" id="KW-0862">Zinc</keyword>
<dbReference type="SUPFAM" id="SSF57850">
    <property type="entry name" value="RING/U-box"/>
    <property type="match status" value="1"/>
</dbReference>
<evidence type="ECO:0000256" key="9">
    <source>
        <dbReference type="ARBA" id="ARBA00043044"/>
    </source>
</evidence>
<evidence type="ECO:0000259" key="14">
    <source>
        <dbReference type="PROSITE" id="PS51292"/>
    </source>
</evidence>
<evidence type="ECO:0000313" key="15">
    <source>
        <dbReference type="EMBL" id="TRY61090.1"/>
    </source>
</evidence>
<dbReference type="PANTHER" id="PTHR46283">
    <property type="entry name" value="E3 UBIQUITIN-PROTEIN LIGASE MARCH5"/>
    <property type="match status" value="1"/>
</dbReference>